<feature type="transmembrane region" description="Helical" evidence="19">
    <location>
        <begin position="115"/>
        <end position="137"/>
    </location>
</feature>
<evidence type="ECO:0000256" key="12">
    <source>
        <dbReference type="ARBA" id="ARBA00022989"/>
    </source>
</evidence>
<keyword evidence="10 19" id="KW-0812">Transmembrane</keyword>
<keyword evidence="7 19" id="KW-1003">Cell membrane</keyword>
<dbReference type="AlphaFoldDB" id="A0A4S8P7Y9"/>
<dbReference type="GO" id="GO:0009236">
    <property type="term" value="P:cobalamin biosynthetic process"/>
    <property type="evidence" value="ECO:0007669"/>
    <property type="project" value="UniProtKB-UniRule"/>
</dbReference>
<evidence type="ECO:0000256" key="19">
    <source>
        <dbReference type="HAMAP-Rule" id="MF_00719"/>
    </source>
</evidence>
<keyword evidence="8 19" id="KW-0169">Cobalamin biosynthesis</keyword>
<comment type="catalytic activity">
    <reaction evidence="17 19">
        <text>alpha-ribazole + adenosylcob(III)inamide-GDP = adenosylcob(III)alamin + GMP + H(+)</text>
        <dbReference type="Rhea" id="RHEA:16049"/>
        <dbReference type="ChEBI" id="CHEBI:10329"/>
        <dbReference type="ChEBI" id="CHEBI:15378"/>
        <dbReference type="ChEBI" id="CHEBI:18408"/>
        <dbReference type="ChEBI" id="CHEBI:58115"/>
        <dbReference type="ChEBI" id="CHEBI:60487"/>
        <dbReference type="EC" id="2.7.8.26"/>
    </reaction>
</comment>
<evidence type="ECO:0000313" key="21">
    <source>
        <dbReference type="Proteomes" id="UP000308828"/>
    </source>
</evidence>
<evidence type="ECO:0000256" key="11">
    <source>
        <dbReference type="ARBA" id="ARBA00022842"/>
    </source>
</evidence>
<dbReference type="UniPathway" id="UPA00148">
    <property type="reaction ID" value="UER00238"/>
</dbReference>
<proteinExistence type="inferred from homology"/>
<keyword evidence="11 19" id="KW-0460">Magnesium</keyword>
<evidence type="ECO:0000256" key="6">
    <source>
        <dbReference type="ARBA" id="ARBA00015850"/>
    </source>
</evidence>
<comment type="cofactor">
    <cofactor evidence="1 19">
        <name>Mg(2+)</name>
        <dbReference type="ChEBI" id="CHEBI:18420"/>
    </cofactor>
</comment>
<dbReference type="PANTHER" id="PTHR34148:SF1">
    <property type="entry name" value="ADENOSYLCOBINAMIDE-GDP RIBAZOLETRANSFERASE"/>
    <property type="match status" value="1"/>
</dbReference>
<evidence type="ECO:0000256" key="10">
    <source>
        <dbReference type="ARBA" id="ARBA00022692"/>
    </source>
</evidence>
<comment type="catalytic activity">
    <reaction evidence="18 19">
        <text>alpha-ribazole 5'-phosphate + adenosylcob(III)inamide-GDP = adenosylcob(III)alamin 5'-phosphate + GMP + H(+)</text>
        <dbReference type="Rhea" id="RHEA:23560"/>
        <dbReference type="ChEBI" id="CHEBI:15378"/>
        <dbReference type="ChEBI" id="CHEBI:57918"/>
        <dbReference type="ChEBI" id="CHEBI:58115"/>
        <dbReference type="ChEBI" id="CHEBI:60487"/>
        <dbReference type="ChEBI" id="CHEBI:60493"/>
        <dbReference type="EC" id="2.7.8.26"/>
    </reaction>
</comment>
<reference evidence="20 21" key="1">
    <citation type="submission" date="2019-04" db="EMBL/GenBank/DDBJ databases">
        <title>Genome sequence of strain shin9-1.</title>
        <authorList>
            <person name="Gao J."/>
            <person name="Sun J."/>
        </authorList>
    </citation>
    <scope>NUCLEOTIDE SEQUENCE [LARGE SCALE GENOMIC DNA]</scope>
    <source>
        <strain evidence="21">shin9-1</strain>
    </source>
</reference>
<feature type="transmembrane region" description="Helical" evidence="19">
    <location>
        <begin position="67"/>
        <end position="85"/>
    </location>
</feature>
<dbReference type="Pfam" id="PF02654">
    <property type="entry name" value="CobS"/>
    <property type="match status" value="1"/>
</dbReference>
<organism evidence="20 21">
    <name type="scientific">Peteryoungia ipomoeae</name>
    <dbReference type="NCBI Taxonomy" id="1210932"/>
    <lineage>
        <taxon>Bacteria</taxon>
        <taxon>Pseudomonadati</taxon>
        <taxon>Pseudomonadota</taxon>
        <taxon>Alphaproteobacteria</taxon>
        <taxon>Hyphomicrobiales</taxon>
        <taxon>Rhizobiaceae</taxon>
        <taxon>Peteryoungia</taxon>
    </lineage>
</organism>
<dbReference type="EC" id="2.7.8.26" evidence="5 19"/>
<comment type="subcellular location">
    <subcellularLocation>
        <location evidence="2 19">Cell membrane</location>
        <topology evidence="2 19">Multi-pass membrane protein</topology>
    </subcellularLocation>
</comment>
<evidence type="ECO:0000313" key="20">
    <source>
        <dbReference type="EMBL" id="THV24922.1"/>
    </source>
</evidence>
<evidence type="ECO:0000256" key="17">
    <source>
        <dbReference type="ARBA" id="ARBA00048623"/>
    </source>
</evidence>
<evidence type="ECO:0000256" key="8">
    <source>
        <dbReference type="ARBA" id="ARBA00022573"/>
    </source>
</evidence>
<comment type="similarity">
    <text evidence="4 19">Belongs to the CobS family.</text>
</comment>
<dbReference type="InterPro" id="IPR003805">
    <property type="entry name" value="CobS"/>
</dbReference>
<evidence type="ECO:0000256" key="14">
    <source>
        <dbReference type="ARBA" id="ARBA00025228"/>
    </source>
</evidence>
<evidence type="ECO:0000256" key="9">
    <source>
        <dbReference type="ARBA" id="ARBA00022679"/>
    </source>
</evidence>
<comment type="pathway">
    <text evidence="3 19">Cofactor biosynthesis; adenosylcobalamin biosynthesis; adenosylcobalamin from cob(II)yrinate a,c-diamide: step 7/7.</text>
</comment>
<keyword evidence="9 19" id="KW-0808">Transferase</keyword>
<keyword evidence="13 19" id="KW-0472">Membrane</keyword>
<feature type="transmembrane region" description="Helical" evidence="19">
    <location>
        <begin position="41"/>
        <end position="60"/>
    </location>
</feature>
<dbReference type="Proteomes" id="UP000308828">
    <property type="component" value="Unassembled WGS sequence"/>
</dbReference>
<accession>A0A4S8P7Y9</accession>
<feature type="transmembrane region" description="Helical" evidence="19">
    <location>
        <begin position="196"/>
        <end position="226"/>
    </location>
</feature>
<dbReference type="HAMAP" id="MF_00719">
    <property type="entry name" value="CobS"/>
    <property type="match status" value="1"/>
</dbReference>
<protein>
    <recommendedName>
        <fullName evidence="6 19">Adenosylcobinamide-GDP ribazoletransferase</fullName>
        <ecNumber evidence="5 19">2.7.8.26</ecNumber>
    </recommendedName>
    <alternativeName>
        <fullName evidence="16 19">Cobalamin synthase</fullName>
    </alternativeName>
    <alternativeName>
        <fullName evidence="15 19">Cobalamin-5'-phosphate synthase</fullName>
    </alternativeName>
</protein>
<dbReference type="NCBIfam" id="TIGR00317">
    <property type="entry name" value="cobS"/>
    <property type="match status" value="1"/>
</dbReference>
<feature type="transmembrane region" description="Helical" evidence="19">
    <location>
        <begin position="144"/>
        <end position="166"/>
    </location>
</feature>
<comment type="caution">
    <text evidence="20">The sequence shown here is derived from an EMBL/GenBank/DDBJ whole genome shotgun (WGS) entry which is preliminary data.</text>
</comment>
<dbReference type="GO" id="GO:0051073">
    <property type="term" value="F:adenosylcobinamide-GDP ribazoletransferase activity"/>
    <property type="evidence" value="ECO:0007669"/>
    <property type="project" value="UniProtKB-UniRule"/>
</dbReference>
<evidence type="ECO:0000256" key="7">
    <source>
        <dbReference type="ARBA" id="ARBA00022475"/>
    </source>
</evidence>
<evidence type="ECO:0000256" key="18">
    <source>
        <dbReference type="ARBA" id="ARBA00049504"/>
    </source>
</evidence>
<dbReference type="OrthoDB" id="9794626at2"/>
<evidence type="ECO:0000256" key="16">
    <source>
        <dbReference type="ARBA" id="ARBA00032853"/>
    </source>
</evidence>
<dbReference type="PANTHER" id="PTHR34148">
    <property type="entry name" value="ADENOSYLCOBINAMIDE-GDP RIBAZOLETRANSFERASE"/>
    <property type="match status" value="1"/>
</dbReference>
<name>A0A4S8P7Y9_9HYPH</name>
<sequence length="261" mass="27047">MSLWRETMAETARAVAFLSRIPMPDKFFVGHDGSLSDTVRAFPLAAIVIALPSALTVLLLAETTHAALLVSLVAVTVLTLLTGALHEDGLCDTADGLGGGRDKERALEIMKDSRIGTYGAVALILSIALRATALATVIEETSPLAAACVVLGSAAFSRTAIVWHWASLPGARSSGVAASVGAPSASSARQSYGLGAALVVLLLVFLIPPASLTAAIVASSMTVFAFTRYVRRRLEGHTGDTLGATQQVAEMAFLVSLAFLI</sequence>
<evidence type="ECO:0000256" key="4">
    <source>
        <dbReference type="ARBA" id="ARBA00010561"/>
    </source>
</evidence>
<dbReference type="RefSeq" id="WP_136596769.1">
    <property type="nucleotide sequence ID" value="NZ_STGV01000001.1"/>
</dbReference>
<evidence type="ECO:0000256" key="13">
    <source>
        <dbReference type="ARBA" id="ARBA00023136"/>
    </source>
</evidence>
<keyword evidence="12 19" id="KW-1133">Transmembrane helix</keyword>
<evidence type="ECO:0000256" key="2">
    <source>
        <dbReference type="ARBA" id="ARBA00004651"/>
    </source>
</evidence>
<keyword evidence="21" id="KW-1185">Reference proteome</keyword>
<dbReference type="EMBL" id="STGV01000001">
    <property type="protein sequence ID" value="THV24922.1"/>
    <property type="molecule type" value="Genomic_DNA"/>
</dbReference>
<comment type="function">
    <text evidence="14 19">Joins adenosylcobinamide-GDP and alpha-ribazole to generate adenosylcobalamin (Ado-cobalamin). Also synthesizes adenosylcobalamin 5'-phosphate from adenosylcobinamide-GDP and alpha-ribazole 5'-phosphate.</text>
</comment>
<evidence type="ECO:0000256" key="5">
    <source>
        <dbReference type="ARBA" id="ARBA00013200"/>
    </source>
</evidence>
<gene>
    <name evidence="19 20" type="primary">cobS</name>
    <name evidence="20" type="ORF">FAA97_01535</name>
</gene>
<dbReference type="GO" id="GO:0008818">
    <property type="term" value="F:cobalamin 5'-phosphate synthase activity"/>
    <property type="evidence" value="ECO:0007669"/>
    <property type="project" value="UniProtKB-UniRule"/>
</dbReference>
<dbReference type="GO" id="GO:0005886">
    <property type="term" value="C:plasma membrane"/>
    <property type="evidence" value="ECO:0007669"/>
    <property type="project" value="UniProtKB-SubCell"/>
</dbReference>
<evidence type="ECO:0000256" key="3">
    <source>
        <dbReference type="ARBA" id="ARBA00004663"/>
    </source>
</evidence>
<evidence type="ECO:0000256" key="1">
    <source>
        <dbReference type="ARBA" id="ARBA00001946"/>
    </source>
</evidence>
<evidence type="ECO:0000256" key="15">
    <source>
        <dbReference type="ARBA" id="ARBA00032605"/>
    </source>
</evidence>